<evidence type="ECO:0000313" key="3">
    <source>
        <dbReference type="Proteomes" id="UP001237642"/>
    </source>
</evidence>
<proteinExistence type="predicted"/>
<comment type="caution">
    <text evidence="2">The sequence shown here is derived from an EMBL/GenBank/DDBJ whole genome shotgun (WGS) entry which is preliminary data.</text>
</comment>
<name>A0AAD8MHA5_9APIA</name>
<organism evidence="2 3">
    <name type="scientific">Heracleum sosnowskyi</name>
    <dbReference type="NCBI Taxonomy" id="360622"/>
    <lineage>
        <taxon>Eukaryota</taxon>
        <taxon>Viridiplantae</taxon>
        <taxon>Streptophyta</taxon>
        <taxon>Embryophyta</taxon>
        <taxon>Tracheophyta</taxon>
        <taxon>Spermatophyta</taxon>
        <taxon>Magnoliopsida</taxon>
        <taxon>eudicotyledons</taxon>
        <taxon>Gunneridae</taxon>
        <taxon>Pentapetalae</taxon>
        <taxon>asterids</taxon>
        <taxon>campanulids</taxon>
        <taxon>Apiales</taxon>
        <taxon>Apiaceae</taxon>
        <taxon>Apioideae</taxon>
        <taxon>apioid superclade</taxon>
        <taxon>Tordylieae</taxon>
        <taxon>Tordyliinae</taxon>
        <taxon>Heracleum</taxon>
    </lineage>
</organism>
<reference evidence="2" key="1">
    <citation type="submission" date="2023-02" db="EMBL/GenBank/DDBJ databases">
        <title>Genome of toxic invasive species Heracleum sosnowskyi carries increased number of genes despite the absence of recent whole-genome duplications.</title>
        <authorList>
            <person name="Schelkunov M."/>
            <person name="Shtratnikova V."/>
            <person name="Makarenko M."/>
            <person name="Klepikova A."/>
            <person name="Omelchenko D."/>
            <person name="Novikova G."/>
            <person name="Obukhova E."/>
            <person name="Bogdanov V."/>
            <person name="Penin A."/>
            <person name="Logacheva M."/>
        </authorList>
    </citation>
    <scope>NUCLEOTIDE SEQUENCE</scope>
    <source>
        <strain evidence="2">Hsosn_3</strain>
        <tissue evidence="2">Leaf</tissue>
    </source>
</reference>
<gene>
    <name evidence="2" type="ORF">POM88_029589</name>
</gene>
<feature type="region of interest" description="Disordered" evidence="1">
    <location>
        <begin position="82"/>
        <end position="107"/>
    </location>
</feature>
<evidence type="ECO:0000313" key="2">
    <source>
        <dbReference type="EMBL" id="KAK1373396.1"/>
    </source>
</evidence>
<dbReference type="EMBL" id="JAUIZM010000007">
    <property type="protein sequence ID" value="KAK1373396.1"/>
    <property type="molecule type" value="Genomic_DNA"/>
</dbReference>
<dbReference type="Proteomes" id="UP001237642">
    <property type="component" value="Unassembled WGS sequence"/>
</dbReference>
<dbReference type="AlphaFoldDB" id="A0AAD8MHA5"/>
<feature type="compositionally biased region" description="Polar residues" evidence="1">
    <location>
        <begin position="30"/>
        <end position="41"/>
    </location>
</feature>
<feature type="region of interest" description="Disordered" evidence="1">
    <location>
        <begin position="22"/>
        <end position="55"/>
    </location>
</feature>
<feature type="compositionally biased region" description="Basic and acidic residues" evidence="1">
    <location>
        <begin position="91"/>
        <end position="102"/>
    </location>
</feature>
<evidence type="ECO:0000256" key="1">
    <source>
        <dbReference type="SAM" id="MobiDB-lite"/>
    </source>
</evidence>
<protein>
    <submittedName>
        <fullName evidence="2">Uncharacterized protein</fullName>
    </submittedName>
</protein>
<sequence>MKVLLRSTNIVRKSQSLESGLDQKRRLSCGSDSENETVQEFSSERSHDGISSATLGCDKDPEATCCASLHVRKEVFVLRLRDTEGDDDIQDNEKTGKKKPVDDGSDGYNYVGSVKDRIIPVTNENTAVNNSRHCDSSLGGLAKGF</sequence>
<keyword evidence="3" id="KW-1185">Reference proteome</keyword>
<accession>A0AAD8MHA5</accession>
<reference evidence="2" key="2">
    <citation type="submission" date="2023-05" db="EMBL/GenBank/DDBJ databases">
        <authorList>
            <person name="Schelkunov M.I."/>
        </authorList>
    </citation>
    <scope>NUCLEOTIDE SEQUENCE</scope>
    <source>
        <strain evidence="2">Hsosn_3</strain>
        <tissue evidence="2">Leaf</tissue>
    </source>
</reference>